<organism evidence="3">
    <name type="scientific">Hexamita inflata</name>
    <dbReference type="NCBI Taxonomy" id="28002"/>
    <lineage>
        <taxon>Eukaryota</taxon>
        <taxon>Metamonada</taxon>
        <taxon>Diplomonadida</taxon>
        <taxon>Hexamitidae</taxon>
        <taxon>Hexamitinae</taxon>
        <taxon>Hexamita</taxon>
    </lineage>
</organism>
<keyword evidence="5" id="KW-1185">Reference proteome</keyword>
<dbReference type="NCBIfam" id="NF033545">
    <property type="entry name" value="transpos_IS630"/>
    <property type="match status" value="1"/>
</dbReference>
<evidence type="ECO:0000313" key="5">
    <source>
        <dbReference type="Proteomes" id="UP001642409"/>
    </source>
</evidence>
<evidence type="ECO:0000259" key="2">
    <source>
        <dbReference type="Pfam" id="PF13358"/>
    </source>
</evidence>
<dbReference type="InterPro" id="IPR047655">
    <property type="entry name" value="Transpos_IS630-like"/>
</dbReference>
<gene>
    <name evidence="3" type="ORF">HINF_LOCUS29318</name>
    <name evidence="4" type="ORF">HINF_LOCUS32174</name>
</gene>
<dbReference type="InterPro" id="IPR002492">
    <property type="entry name" value="Transposase_Tc1-like"/>
</dbReference>
<evidence type="ECO:0000313" key="3">
    <source>
        <dbReference type="EMBL" id="CAI9941673.1"/>
    </source>
</evidence>
<dbReference type="Pfam" id="PF13358">
    <property type="entry name" value="DDE_3"/>
    <property type="match status" value="1"/>
</dbReference>
<dbReference type="Gene3D" id="3.30.420.10">
    <property type="entry name" value="Ribonuclease H-like superfamily/Ribonuclease H"/>
    <property type="match status" value="1"/>
</dbReference>
<dbReference type="SUPFAM" id="SSF46689">
    <property type="entry name" value="Homeodomain-like"/>
    <property type="match status" value="1"/>
</dbReference>
<keyword evidence="3" id="KW-0540">Nuclease</keyword>
<dbReference type="GO" id="GO:0006313">
    <property type="term" value="P:DNA transposition"/>
    <property type="evidence" value="ECO:0007669"/>
    <property type="project" value="InterPro"/>
</dbReference>
<dbReference type="GO" id="GO:0015074">
    <property type="term" value="P:DNA integration"/>
    <property type="evidence" value="ECO:0007669"/>
    <property type="project" value="InterPro"/>
</dbReference>
<evidence type="ECO:0000313" key="4">
    <source>
        <dbReference type="EMBL" id="CAL6029198.1"/>
    </source>
</evidence>
<sequence>MTEHTRSRRITIQERCIMMRMWETGPQTVATKKYIACCLQCSLQTVYSIFKHFEVTGKLEASHADNSVRKFDQAEIFALLNIARANRFETRRIIAEKYQALRGISMSLTTVSRLLAKFSLSYYVAKIKPKLTEKHKLERLNFARMNLKQPIEYWRTFLYTDECCSKCYANRAGRVLRTPKDEWNPKYFLRSVKYGLFSCMIYSTISYGYKGPLWFMPCGTTMNSIVYSQVLRQITLPALQQHNLKLQQDNAPIHFSKYMKNFYTANNIELYRFPVMSPDLNPIEHCWNLLKSNIFPEGCTTYDLFKEEVKRAWEQIPQDIINHLIDSMPKRLEEVIKQKGDATKY</sequence>
<proteinExistence type="predicted"/>
<dbReference type="Pfam" id="PF01498">
    <property type="entry name" value="HTH_Tnp_Tc3_2"/>
    <property type="match status" value="1"/>
</dbReference>
<feature type="domain" description="Transposase Tc1-like" evidence="1">
    <location>
        <begin position="79"/>
        <end position="147"/>
    </location>
</feature>
<name>A0AA86PQQ7_9EUKA</name>
<dbReference type="AlphaFoldDB" id="A0AA86PQQ7"/>
<dbReference type="InterPro" id="IPR036397">
    <property type="entry name" value="RNaseH_sf"/>
</dbReference>
<dbReference type="Proteomes" id="UP001642409">
    <property type="component" value="Unassembled WGS sequence"/>
</dbReference>
<dbReference type="EMBL" id="CATOUU010000695">
    <property type="protein sequence ID" value="CAI9941673.1"/>
    <property type="molecule type" value="Genomic_DNA"/>
</dbReference>
<accession>A0AA86PQQ7</accession>
<reference evidence="4 5" key="2">
    <citation type="submission" date="2024-07" db="EMBL/GenBank/DDBJ databases">
        <authorList>
            <person name="Akdeniz Z."/>
        </authorList>
    </citation>
    <scope>NUCLEOTIDE SEQUENCE [LARGE SCALE GENOMIC DNA]</scope>
</reference>
<keyword evidence="3" id="KW-0255">Endonuclease</keyword>
<dbReference type="GO" id="GO:0004519">
    <property type="term" value="F:endonuclease activity"/>
    <property type="evidence" value="ECO:0007669"/>
    <property type="project" value="UniProtKB-KW"/>
</dbReference>
<dbReference type="GO" id="GO:0003677">
    <property type="term" value="F:DNA binding"/>
    <property type="evidence" value="ECO:0007669"/>
    <property type="project" value="InterPro"/>
</dbReference>
<evidence type="ECO:0000259" key="1">
    <source>
        <dbReference type="Pfam" id="PF01498"/>
    </source>
</evidence>
<comment type="caution">
    <text evidence="3">The sequence shown here is derived from an EMBL/GenBank/DDBJ whole genome shotgun (WGS) entry which is preliminary data.</text>
</comment>
<dbReference type="InterPro" id="IPR009057">
    <property type="entry name" value="Homeodomain-like_sf"/>
</dbReference>
<feature type="domain" description="Tc1-like transposase DDE" evidence="2">
    <location>
        <begin position="207"/>
        <end position="296"/>
    </location>
</feature>
<dbReference type="EMBL" id="CAXDID020000109">
    <property type="protein sequence ID" value="CAL6029198.1"/>
    <property type="molecule type" value="Genomic_DNA"/>
</dbReference>
<dbReference type="InterPro" id="IPR038717">
    <property type="entry name" value="Tc1-like_DDE_dom"/>
</dbReference>
<keyword evidence="3" id="KW-0378">Hydrolase</keyword>
<reference evidence="3" key="1">
    <citation type="submission" date="2023-06" db="EMBL/GenBank/DDBJ databases">
        <authorList>
            <person name="Kurt Z."/>
        </authorList>
    </citation>
    <scope>NUCLEOTIDE SEQUENCE</scope>
</reference>
<protein>
    <submittedName>
        <fullName evidence="3">DDE superfamily endonuclease domain-containing protein</fullName>
    </submittedName>
    <submittedName>
        <fullName evidence="4">DDE_superfamily endonuclease domain-containing protein</fullName>
    </submittedName>
</protein>